<dbReference type="SUPFAM" id="SSF52954">
    <property type="entry name" value="Class II aaRS ABD-related"/>
    <property type="match status" value="1"/>
</dbReference>
<dbReference type="GO" id="GO:0004827">
    <property type="term" value="F:proline-tRNA ligase activity"/>
    <property type="evidence" value="ECO:0007669"/>
    <property type="project" value="UniProtKB-EC"/>
</dbReference>
<dbReference type="GO" id="GO:0005524">
    <property type="term" value="F:ATP binding"/>
    <property type="evidence" value="ECO:0007669"/>
    <property type="project" value="UniProtKB-KW"/>
</dbReference>
<dbReference type="InterPro" id="IPR006195">
    <property type="entry name" value="aa-tRNA-synth_II"/>
</dbReference>
<dbReference type="OrthoDB" id="10267474at2759"/>
<evidence type="ECO:0000259" key="9">
    <source>
        <dbReference type="PROSITE" id="PS50862"/>
    </source>
</evidence>
<keyword evidence="3" id="KW-0547">Nucleotide-binding</keyword>
<dbReference type="InterPro" id="IPR002316">
    <property type="entry name" value="Pro-tRNA-ligase_IIa"/>
</dbReference>
<evidence type="ECO:0000313" key="11">
    <source>
        <dbReference type="Proteomes" id="UP000270296"/>
    </source>
</evidence>
<dbReference type="InterPro" id="IPR050062">
    <property type="entry name" value="Pro-tRNA_synthetase"/>
</dbReference>
<evidence type="ECO:0000256" key="2">
    <source>
        <dbReference type="ARBA" id="ARBA00022598"/>
    </source>
</evidence>
<dbReference type="GO" id="GO:0005739">
    <property type="term" value="C:mitochondrion"/>
    <property type="evidence" value="ECO:0007669"/>
    <property type="project" value="TreeGrafter"/>
</dbReference>
<dbReference type="Gene3D" id="3.40.50.800">
    <property type="entry name" value="Anticodon-binding domain"/>
    <property type="match status" value="1"/>
</dbReference>
<dbReference type="InterPro" id="IPR002314">
    <property type="entry name" value="aa-tRNA-synt_IIb"/>
</dbReference>
<organism evidence="12">
    <name type="scientific">Soboliphyme baturini</name>
    <dbReference type="NCBI Taxonomy" id="241478"/>
    <lineage>
        <taxon>Eukaryota</taxon>
        <taxon>Metazoa</taxon>
        <taxon>Ecdysozoa</taxon>
        <taxon>Nematoda</taxon>
        <taxon>Enoplea</taxon>
        <taxon>Dorylaimia</taxon>
        <taxon>Dioctophymatida</taxon>
        <taxon>Dioctophymatoidea</taxon>
        <taxon>Soboliphymatidae</taxon>
        <taxon>Soboliphyme</taxon>
    </lineage>
</organism>
<evidence type="ECO:0000313" key="10">
    <source>
        <dbReference type="EMBL" id="VDO96289.1"/>
    </source>
</evidence>
<proteinExistence type="predicted"/>
<dbReference type="GO" id="GO:0006433">
    <property type="term" value="P:prolyl-tRNA aminoacylation"/>
    <property type="evidence" value="ECO:0007669"/>
    <property type="project" value="InterPro"/>
</dbReference>
<dbReference type="EMBL" id="UZAM01007056">
    <property type="protein sequence ID" value="VDO96289.1"/>
    <property type="molecule type" value="Genomic_DNA"/>
</dbReference>
<evidence type="ECO:0000256" key="1">
    <source>
        <dbReference type="ARBA" id="ARBA00012831"/>
    </source>
</evidence>
<gene>
    <name evidence="10" type="ORF">SBAD_LOCUS2034</name>
</gene>
<evidence type="ECO:0000256" key="5">
    <source>
        <dbReference type="ARBA" id="ARBA00022917"/>
    </source>
</evidence>
<reference evidence="12" key="1">
    <citation type="submission" date="2016-06" db="UniProtKB">
        <authorList>
            <consortium name="WormBaseParasite"/>
        </authorList>
    </citation>
    <scope>IDENTIFICATION</scope>
</reference>
<keyword evidence="5" id="KW-0648">Protein biosynthesis</keyword>
<dbReference type="PANTHER" id="PTHR42753:SF10">
    <property type="entry name" value="PROLINE--TRNA LIGASE, MITOCHONDRIAL-RELATED"/>
    <property type="match status" value="1"/>
</dbReference>
<dbReference type="PROSITE" id="PS50862">
    <property type="entry name" value="AA_TRNA_LIGASE_II"/>
    <property type="match status" value="1"/>
</dbReference>
<dbReference type="Pfam" id="PF00587">
    <property type="entry name" value="tRNA-synt_2b"/>
    <property type="match status" value="1"/>
</dbReference>
<dbReference type="InterPro" id="IPR036621">
    <property type="entry name" value="Anticodon-bd_dom_sf"/>
</dbReference>
<dbReference type="PANTHER" id="PTHR42753">
    <property type="entry name" value="MITOCHONDRIAL RIBOSOME PROTEIN L39/PROLYL-TRNA LIGASE FAMILY MEMBER"/>
    <property type="match status" value="1"/>
</dbReference>
<comment type="catalytic activity">
    <reaction evidence="8">
        <text>tRNA(Pro) + L-proline + ATP = L-prolyl-tRNA(Pro) + AMP + diphosphate</text>
        <dbReference type="Rhea" id="RHEA:14305"/>
        <dbReference type="Rhea" id="RHEA-COMP:9700"/>
        <dbReference type="Rhea" id="RHEA-COMP:9702"/>
        <dbReference type="ChEBI" id="CHEBI:30616"/>
        <dbReference type="ChEBI" id="CHEBI:33019"/>
        <dbReference type="ChEBI" id="CHEBI:60039"/>
        <dbReference type="ChEBI" id="CHEBI:78442"/>
        <dbReference type="ChEBI" id="CHEBI:78532"/>
        <dbReference type="ChEBI" id="CHEBI:456215"/>
        <dbReference type="EC" id="6.1.1.15"/>
    </reaction>
</comment>
<evidence type="ECO:0000256" key="7">
    <source>
        <dbReference type="ARBA" id="ARBA00029731"/>
    </source>
</evidence>
<keyword evidence="6" id="KW-0030">Aminoacyl-tRNA synthetase</keyword>
<evidence type="ECO:0000256" key="6">
    <source>
        <dbReference type="ARBA" id="ARBA00023146"/>
    </source>
</evidence>
<dbReference type="WBParaSite" id="SBAD_0000213401-mRNA-1">
    <property type="protein sequence ID" value="SBAD_0000213401-mRNA-1"/>
    <property type="gene ID" value="SBAD_0000213401"/>
</dbReference>
<evidence type="ECO:0000313" key="12">
    <source>
        <dbReference type="WBParaSite" id="SBAD_0000213401-mRNA-1"/>
    </source>
</evidence>
<keyword evidence="2" id="KW-0436">Ligase</keyword>
<dbReference type="PRINTS" id="PR01046">
    <property type="entry name" value="TRNASYNTHPRO"/>
</dbReference>
<name>A0A183IEJ0_9BILA</name>
<protein>
    <recommendedName>
        <fullName evidence="1">proline--tRNA ligase</fullName>
        <ecNumber evidence="1">6.1.1.15</ecNumber>
    </recommendedName>
    <alternativeName>
        <fullName evidence="7">Prolyl-tRNA synthetase</fullName>
    </alternativeName>
</protein>
<keyword evidence="11" id="KW-1185">Reference proteome</keyword>
<dbReference type="Proteomes" id="UP000270296">
    <property type="component" value="Unassembled WGS sequence"/>
</dbReference>
<reference evidence="10 11" key="2">
    <citation type="submission" date="2018-11" db="EMBL/GenBank/DDBJ databases">
        <authorList>
            <consortium name="Pathogen Informatics"/>
        </authorList>
    </citation>
    <scope>NUCLEOTIDE SEQUENCE [LARGE SCALE GENOMIC DNA]</scope>
</reference>
<keyword evidence="4" id="KW-0067">ATP-binding</keyword>
<dbReference type="InterPro" id="IPR045864">
    <property type="entry name" value="aa-tRNA-synth_II/BPL/LPL"/>
</dbReference>
<dbReference type="EC" id="6.1.1.15" evidence="1"/>
<dbReference type="AlphaFoldDB" id="A0A183IEJ0"/>
<evidence type="ECO:0000256" key="4">
    <source>
        <dbReference type="ARBA" id="ARBA00022840"/>
    </source>
</evidence>
<evidence type="ECO:0000256" key="8">
    <source>
        <dbReference type="ARBA" id="ARBA00047671"/>
    </source>
</evidence>
<dbReference type="SUPFAM" id="SSF55681">
    <property type="entry name" value="Class II aaRS and biotin synthetases"/>
    <property type="match status" value="1"/>
</dbReference>
<evidence type="ECO:0000256" key="3">
    <source>
        <dbReference type="ARBA" id="ARBA00022741"/>
    </source>
</evidence>
<feature type="domain" description="Aminoacyl-transfer RNA synthetases class-II family profile" evidence="9">
    <location>
        <begin position="74"/>
        <end position="344"/>
    </location>
</feature>
<sequence>MPLNDKVLFVSKIFRPAISRPWKSGSSIDLVCKSQKLLLDKGLIKYAAGRGLFHILPVLHRSFEKLVVIVDAEMKAIGGNRLSMPLLCDRFLWDKTSRWTLFGEELFKLRDRKDAELCLCPTHEELVTQLVAQNGPLALRQLPLLLYQFGWKFRDEANPRFGMLRSREFFMKDMYSFDHSAEACLESYRAVSDAYSRIFKRMPVPVHVVDAEVGMMGGDLSHEYHLICTGGQDCIDVCQSCGSAFLHDAGHNETGSKAEPSLSTEPDGKKCPHCGDRGLRSFECSEIAHTFVLGKKYSEALNAHFLCDDGQRKPLHMGCYGIGVSRLLAVSVDLLSTDSALRWPKMIVPFKVCVIPPKRFSKESSATAIAEHIATCLADLPNLRDEVLFDDRTDLTVGRRLADAKNLGWLYAIVVNKTFFQKPVPRFELVDIYEDTCEEVTHCELFHRLRNI</sequence>
<dbReference type="Gene3D" id="3.30.930.10">
    <property type="entry name" value="Bira Bifunctional Protein, Domain 2"/>
    <property type="match status" value="1"/>
</dbReference>
<accession>A0A183IEJ0</accession>